<dbReference type="InterPro" id="IPR000531">
    <property type="entry name" value="Beta-barrel_TonB"/>
</dbReference>
<evidence type="ECO:0000259" key="13">
    <source>
        <dbReference type="Pfam" id="PF00593"/>
    </source>
</evidence>
<dbReference type="AlphaFoldDB" id="A0A7W3U1H7"/>
<organism evidence="15 16">
    <name type="scientific">Marilutibacter penaei</name>
    <dbReference type="NCBI Taxonomy" id="2759900"/>
    <lineage>
        <taxon>Bacteria</taxon>
        <taxon>Pseudomonadati</taxon>
        <taxon>Pseudomonadota</taxon>
        <taxon>Gammaproteobacteria</taxon>
        <taxon>Lysobacterales</taxon>
        <taxon>Lysobacteraceae</taxon>
        <taxon>Marilutibacter</taxon>
    </lineage>
</organism>
<dbReference type="GO" id="GO:0006826">
    <property type="term" value="P:iron ion transport"/>
    <property type="evidence" value="ECO:0007669"/>
    <property type="project" value="UniProtKB-KW"/>
</dbReference>
<evidence type="ECO:0000256" key="2">
    <source>
        <dbReference type="ARBA" id="ARBA00022448"/>
    </source>
</evidence>
<evidence type="ECO:0000256" key="4">
    <source>
        <dbReference type="ARBA" id="ARBA00022496"/>
    </source>
</evidence>
<evidence type="ECO:0000256" key="11">
    <source>
        <dbReference type="PROSITE-ProRule" id="PRU01360"/>
    </source>
</evidence>
<dbReference type="PANTHER" id="PTHR32552:SF81">
    <property type="entry name" value="TONB-DEPENDENT OUTER MEMBRANE RECEPTOR"/>
    <property type="match status" value="1"/>
</dbReference>
<reference evidence="15 16" key="1">
    <citation type="submission" date="2020-07" db="EMBL/GenBank/DDBJ databases">
        <authorList>
            <person name="Xu S."/>
            <person name="Li A."/>
        </authorList>
    </citation>
    <scope>NUCLEOTIDE SEQUENCE [LARGE SCALE GENOMIC DNA]</scope>
    <source>
        <strain evidence="15 16">SG-8</strain>
    </source>
</reference>
<keyword evidence="3 11" id="KW-1134">Transmembrane beta strand</keyword>
<dbReference type="Gene3D" id="2.40.170.20">
    <property type="entry name" value="TonB-dependent receptor, beta-barrel domain"/>
    <property type="match status" value="1"/>
</dbReference>
<accession>A0A7W3U1H7</accession>
<keyword evidence="10 11" id="KW-0998">Cell outer membrane</keyword>
<evidence type="ECO:0000256" key="3">
    <source>
        <dbReference type="ARBA" id="ARBA00022452"/>
    </source>
</evidence>
<dbReference type="SUPFAM" id="SSF56935">
    <property type="entry name" value="Porins"/>
    <property type="match status" value="1"/>
</dbReference>
<keyword evidence="7" id="KW-0406">Ion transport</keyword>
<keyword evidence="2 11" id="KW-0813">Transport</keyword>
<evidence type="ECO:0000256" key="10">
    <source>
        <dbReference type="ARBA" id="ARBA00023237"/>
    </source>
</evidence>
<evidence type="ECO:0000256" key="1">
    <source>
        <dbReference type="ARBA" id="ARBA00004571"/>
    </source>
</evidence>
<dbReference type="GO" id="GO:0009279">
    <property type="term" value="C:cell outer membrane"/>
    <property type="evidence" value="ECO:0007669"/>
    <property type="project" value="UniProtKB-SubCell"/>
</dbReference>
<dbReference type="EMBL" id="JACHTE010000001">
    <property type="protein sequence ID" value="MBB1087174.1"/>
    <property type="molecule type" value="Genomic_DNA"/>
</dbReference>
<evidence type="ECO:0000256" key="12">
    <source>
        <dbReference type="RuleBase" id="RU003357"/>
    </source>
</evidence>
<dbReference type="Proteomes" id="UP000552587">
    <property type="component" value="Unassembled WGS sequence"/>
</dbReference>
<dbReference type="InterPro" id="IPR012910">
    <property type="entry name" value="Plug_dom"/>
</dbReference>
<proteinExistence type="inferred from homology"/>
<comment type="subcellular location">
    <subcellularLocation>
        <location evidence="1 11">Cell outer membrane</location>
        <topology evidence="1 11">Multi-pass membrane protein</topology>
    </subcellularLocation>
</comment>
<sequence length="707" mass="77659">MQETTTSVAVTTAERIEQENLQGLGDILDRTANVTRMYGDRGFTIRGIANEAGAPNPLATIYVDGAALPSQVSDSGPTDLWDIAQVEILRGPQSTLQGENALAGAIVIRSEDPTMDGSGRARALYSDPSDRRLSVAAGGPLIQDELAFRVSIDDRDFDGFIDNPTRGDMEDARESTTARAKLLWTPAWAEGLTARLGYLRDDRDGPYMYAYARNDVPDYWDDRVNTSDYPSASDALGQMATLELDYAFDGPWTLSSVTAWSDTDMDRSYDTDLTENPEAWGDTDENYGTLSQELRLHYDGDRLRGLVGLYGSRRDMDNVSDNRTNVETPVDTIAAVLMGAGLDPATAGYVAGLYAQALPVIPVAYVSDAQSESQNLALFADVEFDLTERLALLGGFRYDTEEYTFGGVTTAQFMGTLPDPNAFGPALAPAIDGINMAVLGLVQQANSVTPESTRDFDAFLPKLGLRFDINDTLSTGLVMQRGYRSGGSSFNIARGQIFAYDPEFTWNTELSLRGNWLDGRFSLAANAYYIDWTDKQVTALFGLNDFDYHTVNAGKAHLYGFELEATHYVNATFDWYASVGYSRTQFDEFDVSDGAQVEDYSGSEFPYAPRWTYAVGGNVHLGEHWVGNLNANYRSSVTPDIGSDARHLPSRVLVNAKFGYEAMNWGAYVFANNLFDEAYTQYAWSDDSPNVILGAPRVIGVGVDVRW</sequence>
<comment type="similarity">
    <text evidence="11 12">Belongs to the TonB-dependent receptor family.</text>
</comment>
<evidence type="ECO:0000313" key="15">
    <source>
        <dbReference type="EMBL" id="MBB1087174.1"/>
    </source>
</evidence>
<evidence type="ECO:0000259" key="14">
    <source>
        <dbReference type="Pfam" id="PF07715"/>
    </source>
</evidence>
<evidence type="ECO:0000256" key="5">
    <source>
        <dbReference type="ARBA" id="ARBA00022692"/>
    </source>
</evidence>
<feature type="domain" description="TonB-dependent receptor-like beta-barrel" evidence="13">
    <location>
        <begin position="193"/>
        <end position="674"/>
    </location>
</feature>
<evidence type="ECO:0000256" key="9">
    <source>
        <dbReference type="ARBA" id="ARBA00023136"/>
    </source>
</evidence>
<feature type="domain" description="TonB-dependent receptor plug" evidence="14">
    <location>
        <begin position="2"/>
        <end position="105"/>
    </location>
</feature>
<dbReference type="InterPro" id="IPR039426">
    <property type="entry name" value="TonB-dep_rcpt-like"/>
</dbReference>
<evidence type="ECO:0000256" key="6">
    <source>
        <dbReference type="ARBA" id="ARBA00023004"/>
    </source>
</evidence>
<dbReference type="PANTHER" id="PTHR32552">
    <property type="entry name" value="FERRICHROME IRON RECEPTOR-RELATED"/>
    <property type="match status" value="1"/>
</dbReference>
<dbReference type="Pfam" id="PF07715">
    <property type="entry name" value="Plug"/>
    <property type="match status" value="1"/>
</dbReference>
<keyword evidence="8 12" id="KW-0798">TonB box</keyword>
<evidence type="ECO:0000256" key="7">
    <source>
        <dbReference type="ARBA" id="ARBA00023065"/>
    </source>
</evidence>
<evidence type="ECO:0000313" key="16">
    <source>
        <dbReference type="Proteomes" id="UP000552587"/>
    </source>
</evidence>
<protein>
    <submittedName>
        <fullName evidence="15">TonB-dependent receptor</fullName>
    </submittedName>
</protein>
<dbReference type="PROSITE" id="PS52016">
    <property type="entry name" value="TONB_DEPENDENT_REC_3"/>
    <property type="match status" value="1"/>
</dbReference>
<keyword evidence="16" id="KW-1185">Reference proteome</keyword>
<keyword evidence="15" id="KW-0675">Receptor</keyword>
<keyword evidence="4" id="KW-0410">Iron transport</keyword>
<comment type="caution">
    <text evidence="15">The sequence shown here is derived from an EMBL/GenBank/DDBJ whole genome shotgun (WGS) entry which is preliminary data.</text>
</comment>
<dbReference type="InterPro" id="IPR036942">
    <property type="entry name" value="Beta-barrel_TonB_sf"/>
</dbReference>
<dbReference type="Pfam" id="PF00593">
    <property type="entry name" value="TonB_dep_Rec_b-barrel"/>
    <property type="match status" value="1"/>
</dbReference>
<keyword evidence="5 11" id="KW-0812">Transmembrane</keyword>
<gene>
    <name evidence="15" type="ORF">H4F99_01585</name>
</gene>
<keyword evidence="6" id="KW-0408">Iron</keyword>
<evidence type="ECO:0000256" key="8">
    <source>
        <dbReference type="ARBA" id="ARBA00023077"/>
    </source>
</evidence>
<name>A0A7W3U1H7_9GAMM</name>
<keyword evidence="9 11" id="KW-0472">Membrane</keyword>